<evidence type="ECO:0000256" key="2">
    <source>
        <dbReference type="ARBA" id="ARBA00022771"/>
    </source>
</evidence>
<dbReference type="Proteomes" id="UP000005627">
    <property type="component" value="Chromosome 6"/>
</dbReference>
<dbReference type="GO" id="GO:1902485">
    <property type="term" value="F:L-cysteine binding"/>
    <property type="evidence" value="ECO:0007669"/>
    <property type="project" value="EnsemblFungi"/>
</dbReference>
<dbReference type="AlphaFoldDB" id="G8ZWR7"/>
<sequence length="634" mass="69654">MSSVHSQASDTPVQPQMHEVETGTRFNDKTPAIKEEEEGTDVEVVRYKKPSLLRKKSSLHSSPNSTSSSNSNGNSNRSISTITFEKQKVIPHRARTQSAQSVLSSISLRSLLHQNNAQNNQQQQQQHQQQQQNGEQETSGVSITNFNQQIQSPALSSIRRKGITSNNAHNGSNGAATSASTAMMFRRSSSENEIGLQLPFTDDKRQDLESSSVVPQRRPSKSSLLKENATGVKNIAVPLEAIDYEDHDEDTESQKRLTTQALRKLSNFKTNGKLNMGKSSFNEQASASSEAPTGKDLVDEGVQDTAEDSFTNYGGSMTHLKFGNKKVMLDSSSLNPSAYANKVPMNSLARPPAAVMKHSLDVIRQPNSSMMSTSNLNNKRFVKQISNPKKPLYMPAVLRDVSETNITMNDVVRPASPQHTLTSGTQNFNPRRNQSGSSQASINSTHSSILESCKRHISSFFFAGNDHINPESIGLEAPAPPTREHWLPDSKRSSCHYCHKIFTFLERKHHCRHCGDIFCQQHLAHWLYLNSHAEFIIGGGGVGTLSKICDNCLGDYESMVKNPDVKSKKLTKQLAKGNVPNASIRASQSDQSPRSPEAINVEQDSNGDSAPNDKGDVIGSVVGSVPADWNWSSF</sequence>
<evidence type="ECO:0000256" key="1">
    <source>
        <dbReference type="ARBA" id="ARBA00022723"/>
    </source>
</evidence>
<proteinExistence type="predicted"/>
<feature type="region of interest" description="Disordered" evidence="5">
    <location>
        <begin position="414"/>
        <end position="442"/>
    </location>
</feature>
<dbReference type="OrthoDB" id="10018316at2759"/>
<evidence type="ECO:0000313" key="8">
    <source>
        <dbReference type="Proteomes" id="UP000005627"/>
    </source>
</evidence>
<dbReference type="GeneID" id="11501521"/>
<feature type="region of interest" description="Disordered" evidence="5">
    <location>
        <begin position="117"/>
        <end position="139"/>
    </location>
</feature>
<keyword evidence="3" id="KW-0862">Zinc</keyword>
<feature type="compositionally biased region" description="Polar residues" evidence="5">
    <location>
        <begin position="417"/>
        <end position="442"/>
    </location>
</feature>
<organism evidence="7 8">
    <name type="scientific">Torulaspora delbrueckii</name>
    <name type="common">Yeast</name>
    <name type="synonym">Candida colliculosa</name>
    <dbReference type="NCBI Taxonomy" id="4950"/>
    <lineage>
        <taxon>Eukaryota</taxon>
        <taxon>Fungi</taxon>
        <taxon>Dikarya</taxon>
        <taxon>Ascomycota</taxon>
        <taxon>Saccharomycotina</taxon>
        <taxon>Saccharomycetes</taxon>
        <taxon>Saccharomycetales</taxon>
        <taxon>Saccharomycetaceae</taxon>
        <taxon>Torulaspora</taxon>
    </lineage>
</organism>
<keyword evidence="2 4" id="KW-0863">Zinc-finger</keyword>
<dbReference type="Pfam" id="PF01363">
    <property type="entry name" value="FYVE"/>
    <property type="match status" value="1"/>
</dbReference>
<protein>
    <recommendedName>
        <fullName evidence="6">FYVE-type domain-containing protein</fullName>
    </recommendedName>
</protein>
<dbReference type="SMART" id="SM00064">
    <property type="entry name" value="FYVE"/>
    <property type="match status" value="1"/>
</dbReference>
<feature type="compositionally biased region" description="Low complexity" evidence="5">
    <location>
        <begin position="117"/>
        <end position="133"/>
    </location>
</feature>
<feature type="compositionally biased region" description="Low complexity" evidence="5">
    <location>
        <begin position="59"/>
        <end position="78"/>
    </location>
</feature>
<reference evidence="7 8" key="1">
    <citation type="journal article" date="2011" name="Proc. Natl. Acad. Sci. U.S.A.">
        <title>Evolutionary erosion of yeast sex chromosomes by mating-type switching accidents.</title>
        <authorList>
            <person name="Gordon J.L."/>
            <person name="Armisen D."/>
            <person name="Proux-Wera E."/>
            <person name="Oheigeartaigh S.S."/>
            <person name="Byrne K.P."/>
            <person name="Wolfe K.H."/>
        </authorList>
    </citation>
    <scope>NUCLEOTIDE SEQUENCE [LARGE SCALE GENOMIC DNA]</scope>
    <source>
        <strain evidence="8">ATCC 10662 / CBS 1146 / NBRC 0425 / NCYC 2629 / NRRL Y-866</strain>
    </source>
</reference>
<dbReference type="InterPro" id="IPR000306">
    <property type="entry name" value="Znf_FYVE"/>
</dbReference>
<dbReference type="PROSITE" id="PS50178">
    <property type="entry name" value="ZF_FYVE"/>
    <property type="match status" value="1"/>
</dbReference>
<dbReference type="FunCoup" id="G8ZWR7">
    <property type="interactions" value="187"/>
</dbReference>
<keyword evidence="1" id="KW-0479">Metal-binding</keyword>
<dbReference type="CDD" id="cd15760">
    <property type="entry name" value="FYVE_scVPS27p_like"/>
    <property type="match status" value="1"/>
</dbReference>
<dbReference type="GO" id="GO:0140785">
    <property type="term" value="F:amino acid sensor activity"/>
    <property type="evidence" value="ECO:0007669"/>
    <property type="project" value="EnsemblFungi"/>
</dbReference>
<dbReference type="HOGENOM" id="CLU_020649_0_0_1"/>
<accession>G8ZWR7</accession>
<dbReference type="KEGG" id="tdl:TDEL_0F02500"/>
<dbReference type="InterPro" id="IPR052113">
    <property type="entry name" value="FYVE-type_Zinc_Finger"/>
</dbReference>
<feature type="region of interest" description="Disordered" evidence="5">
    <location>
        <begin position="1"/>
        <end position="78"/>
    </location>
</feature>
<dbReference type="Gene3D" id="3.30.40.10">
    <property type="entry name" value="Zinc/RING finger domain, C3HC4 (zinc finger)"/>
    <property type="match status" value="1"/>
</dbReference>
<dbReference type="InParanoid" id="G8ZWR7"/>
<dbReference type="InterPro" id="IPR013083">
    <property type="entry name" value="Znf_RING/FYVE/PHD"/>
</dbReference>
<dbReference type="PANTHER" id="PTHR39490:SF8">
    <property type="entry name" value="ZINC FINGER FYVE DOMAIN-CONTAINING PROTEIN 21"/>
    <property type="match status" value="1"/>
</dbReference>
<evidence type="ECO:0000256" key="4">
    <source>
        <dbReference type="PROSITE-ProRule" id="PRU00091"/>
    </source>
</evidence>
<feature type="compositionally biased region" description="Basic and acidic residues" evidence="5">
    <location>
        <begin position="18"/>
        <end position="34"/>
    </location>
</feature>
<dbReference type="EMBL" id="HE616747">
    <property type="protein sequence ID" value="CCE93061.1"/>
    <property type="molecule type" value="Genomic_DNA"/>
</dbReference>
<evidence type="ECO:0000256" key="5">
    <source>
        <dbReference type="SAM" id="MobiDB-lite"/>
    </source>
</evidence>
<dbReference type="InterPro" id="IPR011011">
    <property type="entry name" value="Znf_FYVE_PHD"/>
</dbReference>
<dbReference type="GO" id="GO:0032266">
    <property type="term" value="F:phosphatidylinositol-3-phosphate binding"/>
    <property type="evidence" value="ECO:0007669"/>
    <property type="project" value="EnsemblFungi"/>
</dbReference>
<feature type="compositionally biased region" description="Polar residues" evidence="5">
    <location>
        <begin position="1"/>
        <end position="14"/>
    </location>
</feature>
<dbReference type="GO" id="GO:0000329">
    <property type="term" value="C:fungal-type vacuole membrane"/>
    <property type="evidence" value="ECO:0007669"/>
    <property type="project" value="EnsemblFungi"/>
</dbReference>
<dbReference type="GO" id="GO:0008270">
    <property type="term" value="F:zinc ion binding"/>
    <property type="evidence" value="ECO:0007669"/>
    <property type="project" value="UniProtKB-KW"/>
</dbReference>
<feature type="compositionally biased region" description="Basic residues" evidence="5">
    <location>
        <begin position="47"/>
        <end position="58"/>
    </location>
</feature>
<dbReference type="InterPro" id="IPR017455">
    <property type="entry name" value="Znf_FYVE-rel"/>
</dbReference>
<feature type="compositionally biased region" description="Polar residues" evidence="5">
    <location>
        <begin position="272"/>
        <end position="291"/>
    </location>
</feature>
<evidence type="ECO:0000256" key="3">
    <source>
        <dbReference type="ARBA" id="ARBA00022833"/>
    </source>
</evidence>
<dbReference type="SUPFAM" id="SSF57903">
    <property type="entry name" value="FYVE/PHD zinc finger"/>
    <property type="match status" value="1"/>
</dbReference>
<evidence type="ECO:0000259" key="6">
    <source>
        <dbReference type="PROSITE" id="PS50178"/>
    </source>
</evidence>
<feature type="region of interest" description="Disordered" evidence="5">
    <location>
        <begin position="576"/>
        <end position="619"/>
    </location>
</feature>
<dbReference type="GO" id="GO:1904263">
    <property type="term" value="P:positive regulation of TORC1 signaling"/>
    <property type="evidence" value="ECO:0007669"/>
    <property type="project" value="EnsemblFungi"/>
</dbReference>
<dbReference type="STRING" id="1076872.G8ZWR7"/>
<dbReference type="eggNOG" id="KOG1729">
    <property type="taxonomic scope" value="Eukaryota"/>
</dbReference>
<evidence type="ECO:0000313" key="7">
    <source>
        <dbReference type="EMBL" id="CCE93061.1"/>
    </source>
</evidence>
<feature type="compositionally biased region" description="Polar residues" evidence="5">
    <location>
        <begin position="580"/>
        <end position="594"/>
    </location>
</feature>
<dbReference type="RefSeq" id="XP_003682272.1">
    <property type="nucleotide sequence ID" value="XM_003682224.1"/>
</dbReference>
<keyword evidence="8" id="KW-1185">Reference proteome</keyword>
<gene>
    <name evidence="7" type="primary">TDEL0F02500</name>
    <name evidence="7" type="ORF">TDEL_0F02500</name>
</gene>
<feature type="region of interest" description="Disordered" evidence="5">
    <location>
        <begin position="272"/>
        <end position="296"/>
    </location>
</feature>
<dbReference type="PANTHER" id="PTHR39490">
    <property type="entry name" value="ARRESTIN DOMAIN-CONTAINING PROTEIN D"/>
    <property type="match status" value="1"/>
</dbReference>
<name>G8ZWR7_TORDE</name>
<feature type="region of interest" description="Disordered" evidence="5">
    <location>
        <begin position="197"/>
        <end position="229"/>
    </location>
</feature>
<feature type="domain" description="FYVE-type" evidence="6">
    <location>
        <begin position="489"/>
        <end position="557"/>
    </location>
</feature>